<organism evidence="2 3">
    <name type="scientific">Ruminiclostridium sufflavum DSM 19573</name>
    <dbReference type="NCBI Taxonomy" id="1121337"/>
    <lineage>
        <taxon>Bacteria</taxon>
        <taxon>Bacillati</taxon>
        <taxon>Bacillota</taxon>
        <taxon>Clostridia</taxon>
        <taxon>Eubacteriales</taxon>
        <taxon>Oscillospiraceae</taxon>
        <taxon>Ruminiclostridium</taxon>
    </lineage>
</organism>
<dbReference type="PANTHER" id="PTHR34047:SF8">
    <property type="entry name" value="PROTEIN YKFC"/>
    <property type="match status" value="1"/>
</dbReference>
<comment type="caution">
    <text evidence="2">The sequence shown here is derived from an EMBL/GenBank/DDBJ whole genome shotgun (WGS) entry which is preliminary data.</text>
</comment>
<evidence type="ECO:0000259" key="1">
    <source>
        <dbReference type="PROSITE" id="PS50878"/>
    </source>
</evidence>
<dbReference type="GO" id="GO:0003964">
    <property type="term" value="F:RNA-directed DNA polymerase activity"/>
    <property type="evidence" value="ECO:0007669"/>
    <property type="project" value="UniProtKB-KW"/>
</dbReference>
<sequence length="616" mass="70929">MFVKHRKKQNLRNNEYFDMQSVFDKLYRQSKNGKNFTDLLDTITSKNNILLAYRNIKSNKGSKTSGVDKKNIVNINDTDVLALVENVQMKFKNYKPQKVKRVEIPKGDGSGRVRPLGIPTITDRLIQQCILQVLEPICEAKFSDNSYGFRPNRGCENAISKAMHCMQQKHLHYCVDIDIKGFFDNVNHAKLLKQMWTLGLQDKNLLCIISKILNSEVILPDGKIIKSEKGTPQGGIISPLLSNIVLNELDKWVENQWSTKDIKEVTPAFNSNGQRKRSNEYASMRNRTKLKEMHIVRYADDFKIFTKDYQSAKKIFEAVKLWLKERLDLDISPEKSRITNLKKNYTVFLGFKLKVVPKGEKKVVKSYISDKAKRSIINALIEQVKKLKHSPNIGYEIWLYNSKIIGFHNYYQIATHCNIDFRSIAFIVSRALKHSIKLKRAGNPSGYIKEKYGGSKQLRFVGQTAVVPIAYIQNRTPLDKRVVINNYTVEGRAEIHKALAGVNMATLQCLMENIFDGQRAEFYNNKIALYSGQNGKCFITGETLEIGNMHCHHKTPYHKCKDDSYSNLVLVTMNVHQLLHAKKPETIQFYLDIIKPDKKQMTKINRLRKMLELASI</sequence>
<dbReference type="InterPro" id="IPR043502">
    <property type="entry name" value="DNA/RNA_pol_sf"/>
</dbReference>
<feature type="domain" description="Reverse transcriptase" evidence="1">
    <location>
        <begin position="85"/>
        <end position="353"/>
    </location>
</feature>
<reference evidence="2 3" key="1">
    <citation type="submission" date="2018-06" db="EMBL/GenBank/DDBJ databases">
        <title>Genomic Encyclopedia of Type Strains, Phase I: the one thousand microbial genomes (KMG-I) project.</title>
        <authorList>
            <person name="Kyrpides N."/>
        </authorList>
    </citation>
    <scope>NUCLEOTIDE SEQUENCE [LARGE SCALE GENOMIC DNA]</scope>
    <source>
        <strain evidence="2 3">DSM 19573</strain>
    </source>
</reference>
<protein>
    <submittedName>
        <fullName evidence="2">Group II intron reverse transcriptase/maturase</fullName>
    </submittedName>
</protein>
<keyword evidence="3" id="KW-1185">Reference proteome</keyword>
<name>A0A318XJ49_9FIRM</name>
<dbReference type="AlphaFoldDB" id="A0A318XJ49"/>
<evidence type="ECO:0000313" key="3">
    <source>
        <dbReference type="Proteomes" id="UP000248132"/>
    </source>
</evidence>
<dbReference type="Proteomes" id="UP000248132">
    <property type="component" value="Unassembled WGS sequence"/>
</dbReference>
<gene>
    <name evidence="2" type="ORF">LY28_03785</name>
</gene>
<dbReference type="InterPro" id="IPR051083">
    <property type="entry name" value="GrpII_Intron_Splice-Mob/Def"/>
</dbReference>
<dbReference type="SMART" id="SM00507">
    <property type="entry name" value="HNHc"/>
    <property type="match status" value="1"/>
</dbReference>
<dbReference type="Gene3D" id="1.10.30.50">
    <property type="match status" value="1"/>
</dbReference>
<dbReference type="EMBL" id="QKMR01000046">
    <property type="protein sequence ID" value="PYG83891.1"/>
    <property type="molecule type" value="Genomic_DNA"/>
</dbReference>
<dbReference type="InterPro" id="IPR003615">
    <property type="entry name" value="HNH_nuc"/>
</dbReference>
<keyword evidence="2" id="KW-0695">RNA-directed DNA polymerase</keyword>
<dbReference type="Pfam" id="PF00078">
    <property type="entry name" value="RVT_1"/>
    <property type="match status" value="1"/>
</dbReference>
<dbReference type="NCBIfam" id="TIGR04416">
    <property type="entry name" value="group_II_RT_mat"/>
    <property type="match status" value="1"/>
</dbReference>
<accession>A0A318XJ49</accession>
<proteinExistence type="predicted"/>
<dbReference type="PANTHER" id="PTHR34047">
    <property type="entry name" value="NUCLEAR INTRON MATURASE 1, MITOCHONDRIAL-RELATED"/>
    <property type="match status" value="1"/>
</dbReference>
<dbReference type="InterPro" id="IPR030931">
    <property type="entry name" value="Group_II_RT_mat"/>
</dbReference>
<keyword evidence="2" id="KW-0548">Nucleotidyltransferase</keyword>
<dbReference type="InterPro" id="IPR000477">
    <property type="entry name" value="RT_dom"/>
</dbReference>
<keyword evidence="2" id="KW-0808">Transferase</keyword>
<dbReference type="PROSITE" id="PS50878">
    <property type="entry name" value="RT_POL"/>
    <property type="match status" value="1"/>
</dbReference>
<dbReference type="CDD" id="cd01651">
    <property type="entry name" value="RT_G2_intron"/>
    <property type="match status" value="1"/>
</dbReference>
<evidence type="ECO:0000313" key="2">
    <source>
        <dbReference type="EMBL" id="PYG83891.1"/>
    </source>
</evidence>
<dbReference type="SUPFAM" id="SSF56672">
    <property type="entry name" value="DNA/RNA polymerases"/>
    <property type="match status" value="1"/>
</dbReference>